<keyword evidence="6 7" id="KW-0472">Membrane</keyword>
<dbReference type="OrthoDB" id="75720at2759"/>
<gene>
    <name evidence="8" type="ORF">H4R20_002699</name>
</gene>
<evidence type="ECO:0000256" key="4">
    <source>
        <dbReference type="ARBA" id="ARBA00022737"/>
    </source>
</evidence>
<evidence type="ECO:0000256" key="1">
    <source>
        <dbReference type="ARBA" id="ARBA00004127"/>
    </source>
</evidence>
<feature type="non-terminal residue" evidence="8">
    <location>
        <position position="1"/>
    </location>
</feature>
<dbReference type="AlphaFoldDB" id="A0A9W8LUS1"/>
<keyword evidence="5 7" id="KW-1133">Transmembrane helix</keyword>
<evidence type="ECO:0000256" key="2">
    <source>
        <dbReference type="ARBA" id="ARBA00022448"/>
    </source>
</evidence>
<dbReference type="Proteomes" id="UP001140094">
    <property type="component" value="Unassembled WGS sequence"/>
</dbReference>
<keyword evidence="2" id="KW-0813">Transport</keyword>
<accession>A0A9W8LUS1</accession>
<proteinExistence type="predicted"/>
<dbReference type="SMART" id="SM00679">
    <property type="entry name" value="CTNS"/>
    <property type="match status" value="1"/>
</dbReference>
<organism evidence="8 9">
    <name type="scientific">Coemansia guatemalensis</name>
    <dbReference type="NCBI Taxonomy" id="2761395"/>
    <lineage>
        <taxon>Eukaryota</taxon>
        <taxon>Fungi</taxon>
        <taxon>Fungi incertae sedis</taxon>
        <taxon>Zoopagomycota</taxon>
        <taxon>Kickxellomycotina</taxon>
        <taxon>Kickxellomycetes</taxon>
        <taxon>Kickxellales</taxon>
        <taxon>Kickxellaceae</taxon>
        <taxon>Coemansia</taxon>
    </lineage>
</organism>
<dbReference type="Pfam" id="PF04193">
    <property type="entry name" value="PQ-loop"/>
    <property type="match status" value="1"/>
</dbReference>
<dbReference type="PANTHER" id="PTHR13131:SF5">
    <property type="entry name" value="CYSTINOSIN"/>
    <property type="match status" value="1"/>
</dbReference>
<evidence type="ECO:0000256" key="5">
    <source>
        <dbReference type="ARBA" id="ARBA00022989"/>
    </source>
</evidence>
<keyword evidence="9" id="KW-1185">Reference proteome</keyword>
<dbReference type="GO" id="GO:0005774">
    <property type="term" value="C:vacuolar membrane"/>
    <property type="evidence" value="ECO:0007669"/>
    <property type="project" value="TreeGrafter"/>
</dbReference>
<evidence type="ECO:0000256" key="3">
    <source>
        <dbReference type="ARBA" id="ARBA00022692"/>
    </source>
</evidence>
<dbReference type="InterPro" id="IPR006603">
    <property type="entry name" value="PQ-loop_rpt"/>
</dbReference>
<evidence type="ECO:0000256" key="6">
    <source>
        <dbReference type="ARBA" id="ARBA00023136"/>
    </source>
</evidence>
<comment type="caution">
    <text evidence="8">The sequence shown here is derived from an EMBL/GenBank/DDBJ whole genome shotgun (WGS) entry which is preliminary data.</text>
</comment>
<feature type="transmembrane region" description="Helical" evidence="7">
    <location>
        <begin position="21"/>
        <end position="41"/>
    </location>
</feature>
<keyword evidence="4" id="KW-0677">Repeat</keyword>
<keyword evidence="3 7" id="KW-0812">Transmembrane</keyword>
<dbReference type="EMBL" id="JANBUO010000465">
    <property type="protein sequence ID" value="KAJ2803921.1"/>
    <property type="molecule type" value="Genomic_DNA"/>
</dbReference>
<dbReference type="PANTHER" id="PTHR13131">
    <property type="entry name" value="CYSTINOSIN"/>
    <property type="match status" value="1"/>
</dbReference>
<feature type="transmembrane region" description="Helical" evidence="7">
    <location>
        <begin position="61"/>
        <end position="80"/>
    </location>
</feature>
<name>A0A9W8LUS1_9FUNG</name>
<evidence type="ECO:0008006" key="10">
    <source>
        <dbReference type="Google" id="ProtNLM"/>
    </source>
</evidence>
<comment type="subcellular location">
    <subcellularLocation>
        <location evidence="1">Endomembrane system</location>
        <topology evidence="1">Multi-pass membrane protein</topology>
    </subcellularLocation>
</comment>
<evidence type="ECO:0000313" key="9">
    <source>
        <dbReference type="Proteomes" id="UP001140094"/>
    </source>
</evidence>
<dbReference type="InterPro" id="IPR005282">
    <property type="entry name" value="LC_transporter"/>
</dbReference>
<evidence type="ECO:0000256" key="7">
    <source>
        <dbReference type="SAM" id="Phobius"/>
    </source>
</evidence>
<sequence>MIKYIPQAWLNYHRKSTVGWSIHNIILDFTGGLLSFSQLILDAARSGNVAEAFGNPVKLGLGLVSIAFDLLFMLQHYILYTDRYDPQNVEALLRRQDTPEYGSTDGSDRISV</sequence>
<dbReference type="GO" id="GO:0012505">
    <property type="term" value="C:endomembrane system"/>
    <property type="evidence" value="ECO:0007669"/>
    <property type="project" value="UniProtKB-SubCell"/>
</dbReference>
<dbReference type="GO" id="GO:0015184">
    <property type="term" value="F:L-cystine transmembrane transporter activity"/>
    <property type="evidence" value="ECO:0007669"/>
    <property type="project" value="TreeGrafter"/>
</dbReference>
<protein>
    <recommendedName>
        <fullName evidence="10">Cystinosin</fullName>
    </recommendedName>
</protein>
<evidence type="ECO:0000313" key="8">
    <source>
        <dbReference type="EMBL" id="KAJ2803921.1"/>
    </source>
</evidence>
<reference evidence="8" key="1">
    <citation type="submission" date="2022-07" db="EMBL/GenBank/DDBJ databases">
        <title>Phylogenomic reconstructions and comparative analyses of Kickxellomycotina fungi.</title>
        <authorList>
            <person name="Reynolds N.K."/>
            <person name="Stajich J.E."/>
            <person name="Barry K."/>
            <person name="Grigoriev I.V."/>
            <person name="Crous P."/>
            <person name="Smith M.E."/>
        </authorList>
    </citation>
    <scope>NUCLEOTIDE SEQUENCE</scope>
    <source>
        <strain evidence="8">NRRL 1565</strain>
    </source>
</reference>